<evidence type="ECO:0000313" key="4">
    <source>
        <dbReference type="Proteomes" id="UP000018291"/>
    </source>
</evidence>
<comment type="caution">
    <text evidence="3">The sequence shown here is derived from an EMBL/GenBank/DDBJ whole genome shotgun (WGS) entry which is preliminary data.</text>
</comment>
<keyword evidence="2" id="KW-1133">Transmembrane helix</keyword>
<reference evidence="3 4" key="1">
    <citation type="journal article" date="2013" name="ISME J.">
        <title>Metabolic model for the filamentous 'Candidatus Microthrix parvicella' based on genomic and metagenomic analyses.</title>
        <authorList>
            <person name="Jon McIlroy S."/>
            <person name="Kristiansen R."/>
            <person name="Albertsen M."/>
            <person name="Michael Karst S."/>
            <person name="Rossetti S."/>
            <person name="Lund Nielsen J."/>
            <person name="Tandoi V."/>
            <person name="James Seviour R."/>
            <person name="Nielsen P.H."/>
        </authorList>
    </citation>
    <scope>NUCLEOTIDE SEQUENCE [LARGE SCALE GENOMIC DNA]</scope>
    <source>
        <strain evidence="3 4">RN1</strain>
    </source>
</reference>
<organism evidence="3 4">
    <name type="scientific">Candidatus Neomicrothrix parvicella RN1</name>
    <dbReference type="NCBI Taxonomy" id="1229780"/>
    <lineage>
        <taxon>Bacteria</taxon>
        <taxon>Bacillati</taxon>
        <taxon>Actinomycetota</taxon>
        <taxon>Acidimicrobiia</taxon>
        <taxon>Acidimicrobiales</taxon>
        <taxon>Microthrixaceae</taxon>
        <taxon>Candidatus Neomicrothrix</taxon>
    </lineage>
</organism>
<accession>R4Z3I7</accession>
<evidence type="ECO:0000313" key="3">
    <source>
        <dbReference type="EMBL" id="CCM65278.1"/>
    </source>
</evidence>
<feature type="transmembrane region" description="Helical" evidence="2">
    <location>
        <begin position="67"/>
        <end position="90"/>
    </location>
</feature>
<feature type="compositionally biased region" description="Low complexity" evidence="1">
    <location>
        <begin position="131"/>
        <end position="156"/>
    </location>
</feature>
<dbReference type="OrthoDB" id="263516at2"/>
<dbReference type="EMBL" id="CANL01000061">
    <property type="protein sequence ID" value="CCM65278.1"/>
    <property type="molecule type" value="Genomic_DNA"/>
</dbReference>
<feature type="region of interest" description="Disordered" evidence="1">
    <location>
        <begin position="377"/>
        <end position="406"/>
    </location>
</feature>
<keyword evidence="2" id="KW-0472">Membrane</keyword>
<gene>
    <name evidence="3" type="ORF">BN381_640025</name>
</gene>
<dbReference type="Proteomes" id="UP000018291">
    <property type="component" value="Unassembled WGS sequence"/>
</dbReference>
<dbReference type="HOGENOM" id="CLU_524484_0_0_11"/>
<keyword evidence="4" id="KW-1185">Reference proteome</keyword>
<evidence type="ECO:0000256" key="2">
    <source>
        <dbReference type="SAM" id="Phobius"/>
    </source>
</evidence>
<dbReference type="eggNOG" id="COG2856">
    <property type="taxonomic scope" value="Bacteria"/>
</dbReference>
<feature type="compositionally biased region" description="Pro residues" evidence="1">
    <location>
        <begin position="24"/>
        <end position="35"/>
    </location>
</feature>
<feature type="region of interest" description="Disordered" evidence="1">
    <location>
        <begin position="1"/>
        <end position="62"/>
    </location>
</feature>
<dbReference type="RefSeq" id="WP_012229851.1">
    <property type="nucleotide sequence ID" value="NZ_HG422565.1"/>
</dbReference>
<feature type="compositionally biased region" description="Low complexity" evidence="1">
    <location>
        <begin position="99"/>
        <end position="122"/>
    </location>
</feature>
<name>R4Z3I7_9ACTN</name>
<dbReference type="AlphaFoldDB" id="R4Z3I7"/>
<protein>
    <submittedName>
        <fullName evidence="3">Uncharacterized protein</fullName>
    </submittedName>
</protein>
<proteinExistence type="predicted"/>
<keyword evidence="2" id="KW-0812">Transmembrane</keyword>
<feature type="region of interest" description="Disordered" evidence="1">
    <location>
        <begin position="96"/>
        <end position="164"/>
    </location>
</feature>
<evidence type="ECO:0000256" key="1">
    <source>
        <dbReference type="SAM" id="MobiDB-lite"/>
    </source>
</evidence>
<sequence length="519" mass="53308">MSDSNAPDGPPAGDQPPLGGWAGGPPPGSNLPTRPPIAASARPPTELPPVWTPPAADGSAQRPSTGALLAALAAVLAVILLAGGLAIVLARSDDNTTVSAQPRPSASPTTTSATSPSTTAAPGGLGEVIGDDPPASPSSTPAPNTTGAAPATTAPPSTEPDPETEATIDDVIAFIEKTREAKFKTRPDVQFQDDAEFEKGLLKDFDDQEKELADEQVLFHALGLLPTNVDLAETMKSALGLGVVGYYDPETKEMVVRGTKLTPYVRTVLAHELTHALDDQLFNLDRPKLDEATDETGYGFTVLTEGSASYVEDAYRNQMSSSDQTRASAEELQVGSNPAIFNIPIVILALLTAPYTQGLDLVQAVVKDGGGVQAVPGAFKRPPTTSEEAMTPAKYKAHEGSVKVPVPKPDSGAKVVTSGVFGQIGLTALLAKGISLDDPANGTEGWAGDSFVTWNDASEHACAKIDTKLDSAADAQELKGVLEGWAAEATVDATVTASGDQVNLTSCAAEATSGGSAGV</sequence>
<dbReference type="STRING" id="1229780.BN381_640025"/>